<dbReference type="SUPFAM" id="SSF47384">
    <property type="entry name" value="Homodimeric domain of signal transducing histidine kinase"/>
    <property type="match status" value="1"/>
</dbReference>
<evidence type="ECO:0000256" key="1">
    <source>
        <dbReference type="ARBA" id="ARBA00000085"/>
    </source>
</evidence>
<protein>
    <recommendedName>
        <fullName evidence="2">histidine kinase</fullName>
        <ecNumber evidence="2">2.7.13.3</ecNumber>
    </recommendedName>
</protein>
<dbReference type="PANTHER" id="PTHR43711">
    <property type="entry name" value="TWO-COMPONENT HISTIDINE KINASE"/>
    <property type="match status" value="1"/>
</dbReference>
<keyword evidence="4" id="KW-0808">Transferase</keyword>
<dbReference type="InterPro" id="IPR005467">
    <property type="entry name" value="His_kinase_dom"/>
</dbReference>
<keyword evidence="6" id="KW-0902">Two-component regulatory system</keyword>
<dbReference type="OrthoDB" id="9784397at2"/>
<accession>A0A4Q0T5G9</accession>
<evidence type="ECO:0000256" key="5">
    <source>
        <dbReference type="ARBA" id="ARBA00022777"/>
    </source>
</evidence>
<dbReference type="EMBL" id="RDSM01000001">
    <property type="protein sequence ID" value="RXH57279.1"/>
    <property type="molecule type" value="Genomic_DNA"/>
</dbReference>
<dbReference type="PROSITE" id="PS50109">
    <property type="entry name" value="HIS_KIN"/>
    <property type="match status" value="1"/>
</dbReference>
<dbReference type="InterPro" id="IPR036890">
    <property type="entry name" value="HATPase_C_sf"/>
</dbReference>
<dbReference type="GO" id="GO:0000155">
    <property type="term" value="F:phosphorelay sensor kinase activity"/>
    <property type="evidence" value="ECO:0007669"/>
    <property type="project" value="InterPro"/>
</dbReference>
<dbReference type="Pfam" id="PF00512">
    <property type="entry name" value="HisKA"/>
    <property type="match status" value="1"/>
</dbReference>
<evidence type="ECO:0000313" key="8">
    <source>
        <dbReference type="EMBL" id="RXH57279.1"/>
    </source>
</evidence>
<dbReference type="SUPFAM" id="SSF55874">
    <property type="entry name" value="ATPase domain of HSP90 chaperone/DNA topoisomerase II/histidine kinase"/>
    <property type="match status" value="1"/>
</dbReference>
<comment type="catalytic activity">
    <reaction evidence="1">
        <text>ATP + protein L-histidine = ADP + protein N-phospho-L-histidine.</text>
        <dbReference type="EC" id="2.7.13.3"/>
    </reaction>
</comment>
<dbReference type="InterPro" id="IPR003594">
    <property type="entry name" value="HATPase_dom"/>
</dbReference>
<dbReference type="EC" id="2.7.13.3" evidence="2"/>
<keyword evidence="5 8" id="KW-0418">Kinase</keyword>
<dbReference type="Gene3D" id="3.30.565.10">
    <property type="entry name" value="Histidine kinase-like ATPase, C-terminal domain"/>
    <property type="match status" value="1"/>
</dbReference>
<reference evidence="9" key="2">
    <citation type="submission" date="2019-02" db="EMBL/GenBank/DDBJ databases">
        <title>Granulicella sibirica sp. nov., a psychrotolerant acidobacterium isolated from an organic soil layer in forested tundra, West Siberia.</title>
        <authorList>
            <person name="Oshkin I.Y."/>
            <person name="Kulichevskaya I.S."/>
            <person name="Rijpstra W.I.C."/>
            <person name="Sinninghe Damste J.S."/>
            <person name="Rakitin A.L."/>
            <person name="Ravin N.V."/>
            <person name="Dedysh S.N."/>
        </authorList>
    </citation>
    <scope>NUCLEOTIDE SEQUENCE [LARGE SCALE GENOMIC DNA]</scope>
    <source>
        <strain evidence="9">AF10</strain>
    </source>
</reference>
<dbReference type="InterPro" id="IPR003661">
    <property type="entry name" value="HisK_dim/P_dom"/>
</dbReference>
<dbReference type="InterPro" id="IPR036097">
    <property type="entry name" value="HisK_dim/P_sf"/>
</dbReference>
<dbReference type="SMART" id="SM00388">
    <property type="entry name" value="HisKA"/>
    <property type="match status" value="1"/>
</dbReference>
<dbReference type="Proteomes" id="UP000289437">
    <property type="component" value="Unassembled WGS sequence"/>
</dbReference>
<evidence type="ECO:0000256" key="6">
    <source>
        <dbReference type="ARBA" id="ARBA00023012"/>
    </source>
</evidence>
<evidence type="ECO:0000256" key="3">
    <source>
        <dbReference type="ARBA" id="ARBA00022553"/>
    </source>
</evidence>
<dbReference type="CDD" id="cd00082">
    <property type="entry name" value="HisKA"/>
    <property type="match status" value="1"/>
</dbReference>
<keyword evidence="3" id="KW-0597">Phosphoprotein</keyword>
<proteinExistence type="predicted"/>
<name>A0A4Q0T5G9_9BACT</name>
<dbReference type="InterPro" id="IPR004358">
    <property type="entry name" value="Sig_transdc_His_kin-like_C"/>
</dbReference>
<evidence type="ECO:0000313" key="9">
    <source>
        <dbReference type="Proteomes" id="UP000289437"/>
    </source>
</evidence>
<reference evidence="8 9" key="1">
    <citation type="submission" date="2018-11" db="EMBL/GenBank/DDBJ databases">
        <authorList>
            <person name="Mardanov A.V."/>
            <person name="Ravin N.V."/>
            <person name="Dedysh S.N."/>
        </authorList>
    </citation>
    <scope>NUCLEOTIDE SEQUENCE [LARGE SCALE GENOMIC DNA]</scope>
    <source>
        <strain evidence="8 9">AF10</strain>
    </source>
</reference>
<dbReference type="PRINTS" id="PR00344">
    <property type="entry name" value="BCTRLSENSOR"/>
</dbReference>
<gene>
    <name evidence="8" type="ORF">GRAN_0589</name>
</gene>
<sequence length="416" mass="44921">MQPLSHLEPINTSACAGQPEVFLLADAFSEFISASARLEASYATLQQEVTHLSHELADRNSALKASLAENQRVHGALQQIVASMPCGVLVVEGDCSVSMINPEGRRLLDLGSETIDDLVSISVKAGIDLAGFLTRNSSAEDEQEFCRTSGGMKRWLSVHDRRLFSDSYGPEHQQTILILRDVTLHKQAEHERERARKATALSEVATTLAHEIRNPLASLELFAGLIADGGEDAAEWVSHLRAGIRSLGGTVNNVLSFHGVGFPSLVALDLSEALRSSVEFVRPIAQQAGVSLFFTADPIVKVLGNSSALQQVVLNIVCNAIRHTHKGGAVRVSARVDRDKNNYLNNYAVIEFADTGDGIALEHINEIFRPGFSGSGNTSGLGLAVCEQIVRQHEGKIRVVSEVNVGTTFFVEIPAL</sequence>
<evidence type="ECO:0000256" key="2">
    <source>
        <dbReference type="ARBA" id="ARBA00012438"/>
    </source>
</evidence>
<dbReference type="InterPro" id="IPR050736">
    <property type="entry name" value="Sensor_HK_Regulatory"/>
</dbReference>
<dbReference type="AlphaFoldDB" id="A0A4Q0T5G9"/>
<comment type="caution">
    <text evidence="8">The sequence shown here is derived from an EMBL/GenBank/DDBJ whole genome shotgun (WGS) entry which is preliminary data.</text>
</comment>
<evidence type="ECO:0000256" key="4">
    <source>
        <dbReference type="ARBA" id="ARBA00022679"/>
    </source>
</evidence>
<dbReference type="Gene3D" id="1.10.287.130">
    <property type="match status" value="1"/>
</dbReference>
<dbReference type="PANTHER" id="PTHR43711:SF30">
    <property type="entry name" value="HISTIDINE KINASE"/>
    <property type="match status" value="1"/>
</dbReference>
<dbReference type="Pfam" id="PF02518">
    <property type="entry name" value="HATPase_c"/>
    <property type="match status" value="1"/>
</dbReference>
<feature type="domain" description="Histidine kinase" evidence="7">
    <location>
        <begin position="207"/>
        <end position="416"/>
    </location>
</feature>
<organism evidence="8 9">
    <name type="scientific">Granulicella sibirica</name>
    <dbReference type="NCBI Taxonomy" id="2479048"/>
    <lineage>
        <taxon>Bacteria</taxon>
        <taxon>Pseudomonadati</taxon>
        <taxon>Acidobacteriota</taxon>
        <taxon>Terriglobia</taxon>
        <taxon>Terriglobales</taxon>
        <taxon>Acidobacteriaceae</taxon>
        <taxon>Granulicella</taxon>
    </lineage>
</organism>
<evidence type="ECO:0000259" key="7">
    <source>
        <dbReference type="PROSITE" id="PS50109"/>
    </source>
</evidence>
<dbReference type="SMART" id="SM00387">
    <property type="entry name" value="HATPase_c"/>
    <property type="match status" value="1"/>
</dbReference>
<keyword evidence="9" id="KW-1185">Reference proteome</keyword>
<dbReference type="Gene3D" id="3.30.450.20">
    <property type="entry name" value="PAS domain"/>
    <property type="match status" value="1"/>
</dbReference>